<dbReference type="EMBL" id="SEYY01023652">
    <property type="protein sequence ID" value="KAB7494719.1"/>
    <property type="molecule type" value="Genomic_DNA"/>
</dbReference>
<comment type="caution">
    <text evidence="3">The sequence shown here is derived from an EMBL/GenBank/DDBJ whole genome shotgun (WGS) entry which is preliminary data.</text>
</comment>
<dbReference type="PANTHER" id="PTHR16138:SF7">
    <property type="entry name" value="PALMITOYL-PROTEIN THIOESTERASE ABHD10, MITOCHONDRIAL"/>
    <property type="match status" value="1"/>
</dbReference>
<evidence type="ECO:0000313" key="4">
    <source>
        <dbReference type="Proteomes" id="UP000326759"/>
    </source>
</evidence>
<keyword evidence="4" id="KW-1185">Reference proteome</keyword>
<dbReference type="AlphaFoldDB" id="A0A5N5SM97"/>
<keyword evidence="1" id="KW-0378">Hydrolase</keyword>
<dbReference type="InterPro" id="IPR022742">
    <property type="entry name" value="Hydrolase_4"/>
</dbReference>
<evidence type="ECO:0000256" key="1">
    <source>
        <dbReference type="ARBA" id="ARBA00022801"/>
    </source>
</evidence>
<sequence length="249" mass="28572">MKLCRLIYNQRLCLSLMLKNQRRAFSDQSHDNISYLEISDKVTRETRKIAYERTSGLSQSEVLFIPGFLSHMSGVKANTLHSFCKTNNITYTRYDPSGLGASKSFPLNKTRLSHWIEDAETVLNYFEKPQIVVASSLGAWMALKLSQKYPEKFQALLLLAPGVNVTSQFVDTISQHLPKTELERLERGESFEFPYPEYGMVSLSKVLIEDMYKNEINFSSTLKVPFPVRIIHGTRVRVCVIIFISFKIN</sequence>
<evidence type="ECO:0000313" key="3">
    <source>
        <dbReference type="EMBL" id="KAB7494719.1"/>
    </source>
</evidence>
<dbReference type="Gene3D" id="3.40.50.1820">
    <property type="entry name" value="alpha/beta hydrolase"/>
    <property type="match status" value="1"/>
</dbReference>
<dbReference type="PANTHER" id="PTHR16138">
    <property type="entry name" value="MYCOPHENOLIC ACID ACYL-GLUCURONIDE ESTERASE, MITOCHONDRIAL"/>
    <property type="match status" value="1"/>
</dbReference>
<name>A0A5N5SM97_9CRUS</name>
<dbReference type="GO" id="GO:0004553">
    <property type="term" value="F:hydrolase activity, hydrolyzing O-glycosyl compounds"/>
    <property type="evidence" value="ECO:0007669"/>
    <property type="project" value="TreeGrafter"/>
</dbReference>
<reference evidence="3 4" key="1">
    <citation type="journal article" date="2019" name="PLoS Biol.">
        <title>Sex chromosomes control vertical transmission of feminizing Wolbachia symbionts in an isopod.</title>
        <authorList>
            <person name="Becking T."/>
            <person name="Chebbi M.A."/>
            <person name="Giraud I."/>
            <person name="Moumen B."/>
            <person name="Laverre T."/>
            <person name="Caubet Y."/>
            <person name="Peccoud J."/>
            <person name="Gilbert C."/>
            <person name="Cordaux R."/>
        </authorList>
    </citation>
    <scope>NUCLEOTIDE SEQUENCE [LARGE SCALE GENOMIC DNA]</scope>
    <source>
        <strain evidence="3">ANa2</strain>
        <tissue evidence="3">Whole body excluding digestive tract and cuticle</tissue>
    </source>
</reference>
<dbReference type="InterPro" id="IPR029058">
    <property type="entry name" value="AB_hydrolase_fold"/>
</dbReference>
<dbReference type="InterPro" id="IPR052382">
    <property type="entry name" value="ABHD10_acyl-thioesterase"/>
</dbReference>
<dbReference type="SUPFAM" id="SSF53474">
    <property type="entry name" value="alpha/beta-Hydrolases"/>
    <property type="match status" value="1"/>
</dbReference>
<dbReference type="Pfam" id="PF12146">
    <property type="entry name" value="Hydrolase_4"/>
    <property type="match status" value="1"/>
</dbReference>
<proteinExistence type="predicted"/>
<accession>A0A5N5SM97</accession>
<dbReference type="Proteomes" id="UP000326759">
    <property type="component" value="Unassembled WGS sequence"/>
</dbReference>
<evidence type="ECO:0000259" key="2">
    <source>
        <dbReference type="Pfam" id="PF12146"/>
    </source>
</evidence>
<organism evidence="3 4">
    <name type="scientific">Armadillidium nasatum</name>
    <dbReference type="NCBI Taxonomy" id="96803"/>
    <lineage>
        <taxon>Eukaryota</taxon>
        <taxon>Metazoa</taxon>
        <taxon>Ecdysozoa</taxon>
        <taxon>Arthropoda</taxon>
        <taxon>Crustacea</taxon>
        <taxon>Multicrustacea</taxon>
        <taxon>Malacostraca</taxon>
        <taxon>Eumalacostraca</taxon>
        <taxon>Peracarida</taxon>
        <taxon>Isopoda</taxon>
        <taxon>Oniscidea</taxon>
        <taxon>Crinocheta</taxon>
        <taxon>Armadillidiidae</taxon>
        <taxon>Armadillidium</taxon>
    </lineage>
</organism>
<gene>
    <name evidence="3" type="primary">Abhd10</name>
    <name evidence="3" type="ORF">Anas_05686</name>
</gene>
<feature type="domain" description="Serine aminopeptidase S33" evidence="2">
    <location>
        <begin position="61"/>
        <end position="172"/>
    </location>
</feature>
<protein>
    <submittedName>
        <fullName evidence="3">Mycophenolic acid acyl-glucuronide esterase, mitochondrial</fullName>
    </submittedName>
</protein>
<dbReference type="OrthoDB" id="408373at2759"/>